<dbReference type="OrthoDB" id="9811998at2"/>
<evidence type="ECO:0000313" key="7">
    <source>
        <dbReference type="EMBL" id="TGG93342.1"/>
    </source>
</evidence>
<keyword evidence="3" id="KW-0479">Metal-binding</keyword>
<keyword evidence="5" id="KW-0812">Transmembrane</keyword>
<reference evidence="7 8" key="1">
    <citation type="submission" date="2019-04" db="EMBL/GenBank/DDBJ databases">
        <title>Natronospirillum operosus gen. nov., sp. nov., a haloalkaliphilic satellite isolated from decaying biomass of laboratory culture of cyanobacterium Geitlerinema sp. and proposal of Natronospirillaceae fam. nov. and Saccharospirillaceae fam. nov.</title>
        <authorList>
            <person name="Kevbrin V."/>
            <person name="Boltyanskaya Y."/>
            <person name="Koziaeva V."/>
            <person name="Grouzdev D.S."/>
            <person name="Park M."/>
            <person name="Cho J."/>
        </authorList>
    </citation>
    <scope>NUCLEOTIDE SEQUENCE [LARGE SCALE GENOMIC DNA]</scope>
    <source>
        <strain evidence="7 8">G-116</strain>
    </source>
</reference>
<sequence length="204" mass="22929">MEKLTVLKRLLLATAIGVALSVVLVFWVLPGYLPDSTDEPVRDFSAVGGDFSLETLDGPIERADFEGQVVMLFFGFTHCPDYCLANLATQRQVLSALEEHEQGQVRGLFVSVDPERDDLTTLAEYTDFFHPDIIGATGSKSAIDAMTEQFYATYYFVDTPDSELDYLVEHTTRTYLLGKDGQVVDLFTHDEPYTRILSRIREVL</sequence>
<feature type="binding site" evidence="3">
    <location>
        <position position="170"/>
    </location>
    <ligand>
        <name>Cu cation</name>
        <dbReference type="ChEBI" id="CHEBI:23378"/>
    </ligand>
</feature>
<dbReference type="InterPro" id="IPR036249">
    <property type="entry name" value="Thioredoxin-like_sf"/>
</dbReference>
<feature type="domain" description="Thioredoxin" evidence="6">
    <location>
        <begin position="42"/>
        <end position="204"/>
    </location>
</feature>
<dbReference type="Pfam" id="PF02630">
    <property type="entry name" value="SCO1-SenC"/>
    <property type="match status" value="1"/>
</dbReference>
<evidence type="ECO:0000259" key="6">
    <source>
        <dbReference type="PROSITE" id="PS51352"/>
    </source>
</evidence>
<dbReference type="PROSITE" id="PS51352">
    <property type="entry name" value="THIOREDOXIN_2"/>
    <property type="match status" value="1"/>
</dbReference>
<dbReference type="GO" id="GO:0046872">
    <property type="term" value="F:metal ion binding"/>
    <property type="evidence" value="ECO:0007669"/>
    <property type="project" value="UniProtKB-KW"/>
</dbReference>
<dbReference type="InterPro" id="IPR003782">
    <property type="entry name" value="SCO1/SenC"/>
</dbReference>
<organism evidence="7 8">
    <name type="scientific">Natronospirillum operosum</name>
    <dbReference type="NCBI Taxonomy" id="2759953"/>
    <lineage>
        <taxon>Bacteria</taxon>
        <taxon>Pseudomonadati</taxon>
        <taxon>Pseudomonadota</taxon>
        <taxon>Gammaproteobacteria</taxon>
        <taxon>Oceanospirillales</taxon>
        <taxon>Natronospirillaceae</taxon>
        <taxon>Natronospirillum</taxon>
    </lineage>
</organism>
<keyword evidence="5" id="KW-1133">Transmembrane helix</keyword>
<comment type="caution">
    <text evidence="7">The sequence shown here is derived from an EMBL/GenBank/DDBJ whole genome shotgun (WGS) entry which is preliminary data.</text>
</comment>
<evidence type="ECO:0000256" key="2">
    <source>
        <dbReference type="ARBA" id="ARBA00023008"/>
    </source>
</evidence>
<dbReference type="PANTHER" id="PTHR12151">
    <property type="entry name" value="ELECTRON TRANSPORT PROTIN SCO1/SENC FAMILY MEMBER"/>
    <property type="match status" value="1"/>
</dbReference>
<proteinExistence type="inferred from homology"/>
<dbReference type="FunFam" id="3.40.30.10:FF:000013">
    <property type="entry name" value="Blast:Protein SCO1 homolog, mitochondrial"/>
    <property type="match status" value="1"/>
</dbReference>
<dbReference type="Proteomes" id="UP000297475">
    <property type="component" value="Unassembled WGS sequence"/>
</dbReference>
<keyword evidence="8" id="KW-1185">Reference proteome</keyword>
<dbReference type="Gene3D" id="3.40.30.10">
    <property type="entry name" value="Glutaredoxin"/>
    <property type="match status" value="1"/>
</dbReference>
<name>A0A4Z0WDN8_9GAMM</name>
<keyword evidence="5" id="KW-0472">Membrane</keyword>
<dbReference type="PANTHER" id="PTHR12151:SF25">
    <property type="entry name" value="LINALOOL DEHYDRATASE_ISOMERASE DOMAIN-CONTAINING PROTEIN"/>
    <property type="match status" value="1"/>
</dbReference>
<dbReference type="EMBL" id="SRMF01000003">
    <property type="protein sequence ID" value="TGG93342.1"/>
    <property type="molecule type" value="Genomic_DNA"/>
</dbReference>
<gene>
    <name evidence="7" type="ORF">E4656_09820</name>
</gene>
<evidence type="ECO:0000256" key="1">
    <source>
        <dbReference type="ARBA" id="ARBA00010996"/>
    </source>
</evidence>
<keyword evidence="4" id="KW-1015">Disulfide bond</keyword>
<comment type="similarity">
    <text evidence="1">Belongs to the SCO1/2 family.</text>
</comment>
<dbReference type="CDD" id="cd02968">
    <property type="entry name" value="SCO"/>
    <property type="match status" value="1"/>
</dbReference>
<keyword evidence="2 3" id="KW-0186">Copper</keyword>
<feature type="disulfide bond" description="Redox-active" evidence="4">
    <location>
        <begin position="79"/>
        <end position="83"/>
    </location>
</feature>
<evidence type="ECO:0000313" key="8">
    <source>
        <dbReference type="Proteomes" id="UP000297475"/>
    </source>
</evidence>
<protein>
    <submittedName>
        <fullName evidence="7">SCO family protein</fullName>
    </submittedName>
</protein>
<dbReference type="InterPro" id="IPR013766">
    <property type="entry name" value="Thioredoxin_domain"/>
</dbReference>
<dbReference type="AlphaFoldDB" id="A0A4Z0WDN8"/>
<evidence type="ECO:0000256" key="3">
    <source>
        <dbReference type="PIRSR" id="PIRSR603782-1"/>
    </source>
</evidence>
<dbReference type="SUPFAM" id="SSF52833">
    <property type="entry name" value="Thioredoxin-like"/>
    <property type="match status" value="1"/>
</dbReference>
<feature type="transmembrane region" description="Helical" evidence="5">
    <location>
        <begin position="12"/>
        <end position="33"/>
    </location>
</feature>
<evidence type="ECO:0000256" key="5">
    <source>
        <dbReference type="SAM" id="Phobius"/>
    </source>
</evidence>
<accession>A0A4Z0WDN8</accession>
<evidence type="ECO:0000256" key="4">
    <source>
        <dbReference type="PIRSR" id="PIRSR603782-2"/>
    </source>
</evidence>
<feature type="binding site" evidence="3">
    <location>
        <position position="79"/>
    </location>
    <ligand>
        <name>Cu cation</name>
        <dbReference type="ChEBI" id="CHEBI:23378"/>
    </ligand>
</feature>
<feature type="binding site" evidence="3">
    <location>
        <position position="83"/>
    </location>
    <ligand>
        <name>Cu cation</name>
        <dbReference type="ChEBI" id="CHEBI:23378"/>
    </ligand>
</feature>